<gene>
    <name evidence="3" type="ORF">CVU83_00870</name>
</gene>
<dbReference type="InterPro" id="IPR012338">
    <property type="entry name" value="Beta-lactam/transpept-like"/>
</dbReference>
<dbReference type="InterPro" id="IPR000871">
    <property type="entry name" value="Beta-lactam_class-A"/>
</dbReference>
<organism evidence="3 4">
    <name type="scientific">Candidatus Falkowbacteria bacterium HGW-Falkowbacteria-2</name>
    <dbReference type="NCBI Taxonomy" id="2013769"/>
    <lineage>
        <taxon>Bacteria</taxon>
        <taxon>Candidatus Falkowiibacteriota</taxon>
    </lineage>
</organism>
<comment type="caution">
    <text evidence="3">The sequence shown here is derived from an EMBL/GenBank/DDBJ whole genome shotgun (WGS) entry which is preliminary data.</text>
</comment>
<dbReference type="AlphaFoldDB" id="A0A2N2E2P7"/>
<keyword evidence="1" id="KW-0812">Transmembrane</keyword>
<dbReference type="InterPro" id="IPR045155">
    <property type="entry name" value="Beta-lactam_cat"/>
</dbReference>
<dbReference type="Gene3D" id="3.40.710.10">
    <property type="entry name" value="DD-peptidase/beta-lactamase superfamily"/>
    <property type="match status" value="1"/>
</dbReference>
<feature type="transmembrane region" description="Helical" evidence="1">
    <location>
        <begin position="12"/>
        <end position="32"/>
    </location>
</feature>
<feature type="domain" description="Beta-lactamase class A catalytic" evidence="2">
    <location>
        <begin position="93"/>
        <end position="301"/>
    </location>
</feature>
<dbReference type="GO" id="GO:0046677">
    <property type="term" value="P:response to antibiotic"/>
    <property type="evidence" value="ECO:0007669"/>
    <property type="project" value="InterPro"/>
</dbReference>
<dbReference type="PANTHER" id="PTHR35333">
    <property type="entry name" value="BETA-LACTAMASE"/>
    <property type="match status" value="1"/>
</dbReference>
<evidence type="ECO:0000256" key="1">
    <source>
        <dbReference type="SAM" id="Phobius"/>
    </source>
</evidence>
<sequence>MKAENNAWIKYSYIAIATIIGVFLGIVSNNVYHGYTKTETNNFPQELHEGGYKHISPLLSCSDFNDASEHEIENKLTDSINRSIKNGKITYASVYFRDLNNGPWIGINESEEFTPASLLKVPLMIAYLKIAENYPTVLDEELLIVDNSDTLSQNIIPLRTVENGKSYKVSDLIEYMIVYSDNKAANTLLSHIDVESLNAVYEDLGIKTPDVNDSENFMSVRDYASFFRILYNASYLNREMSEKALSILTNSQFNLGLSAGVPPQIDVAHKFGERVLLEGKQLHDCGIIYKVDKPYLLCIMTRGTNFIGMGETIKTISETVYNEFD</sequence>
<evidence type="ECO:0000313" key="3">
    <source>
        <dbReference type="EMBL" id="PKM88980.1"/>
    </source>
</evidence>
<evidence type="ECO:0000313" key="4">
    <source>
        <dbReference type="Proteomes" id="UP000233325"/>
    </source>
</evidence>
<keyword evidence="1" id="KW-1133">Transmembrane helix</keyword>
<dbReference type="Pfam" id="PF13354">
    <property type="entry name" value="Beta-lactamase2"/>
    <property type="match status" value="1"/>
</dbReference>
<dbReference type="GO" id="GO:0008800">
    <property type="term" value="F:beta-lactamase activity"/>
    <property type="evidence" value="ECO:0007669"/>
    <property type="project" value="InterPro"/>
</dbReference>
<dbReference type="PANTHER" id="PTHR35333:SF3">
    <property type="entry name" value="BETA-LACTAMASE-TYPE TRANSPEPTIDASE FOLD CONTAINING PROTEIN"/>
    <property type="match status" value="1"/>
</dbReference>
<protein>
    <recommendedName>
        <fullName evidence="2">Beta-lactamase class A catalytic domain-containing protein</fullName>
    </recommendedName>
</protein>
<dbReference type="Proteomes" id="UP000233325">
    <property type="component" value="Unassembled WGS sequence"/>
</dbReference>
<dbReference type="EMBL" id="PHAH01000007">
    <property type="protein sequence ID" value="PKM88980.1"/>
    <property type="molecule type" value="Genomic_DNA"/>
</dbReference>
<keyword evidence="1" id="KW-0472">Membrane</keyword>
<name>A0A2N2E2P7_9BACT</name>
<evidence type="ECO:0000259" key="2">
    <source>
        <dbReference type="Pfam" id="PF13354"/>
    </source>
</evidence>
<proteinExistence type="predicted"/>
<reference evidence="3 4" key="1">
    <citation type="journal article" date="2017" name="ISME J.">
        <title>Potential for microbial H2 and metal transformations associated with novel bacteria and archaea in deep terrestrial subsurface sediments.</title>
        <authorList>
            <person name="Hernsdorf A.W."/>
            <person name="Amano Y."/>
            <person name="Miyakawa K."/>
            <person name="Ise K."/>
            <person name="Suzuki Y."/>
            <person name="Anantharaman K."/>
            <person name="Probst A."/>
            <person name="Burstein D."/>
            <person name="Thomas B.C."/>
            <person name="Banfield J.F."/>
        </authorList>
    </citation>
    <scope>NUCLEOTIDE SEQUENCE [LARGE SCALE GENOMIC DNA]</scope>
    <source>
        <strain evidence="3">HGW-Falkowbacteria-2</strain>
    </source>
</reference>
<dbReference type="GO" id="GO:0030655">
    <property type="term" value="P:beta-lactam antibiotic catabolic process"/>
    <property type="evidence" value="ECO:0007669"/>
    <property type="project" value="InterPro"/>
</dbReference>
<accession>A0A2N2E2P7</accession>
<dbReference type="SUPFAM" id="SSF56601">
    <property type="entry name" value="beta-lactamase/transpeptidase-like"/>
    <property type="match status" value="1"/>
</dbReference>